<sequence>MLEIDKLTENYLYRLICNNCLNNEDVEIKFGLSVESFRKTYTCKKCGVKN</sequence>
<dbReference type="Proteomes" id="UP001156919">
    <property type="component" value="Segment"/>
</dbReference>
<protein>
    <submittedName>
        <fullName evidence="1">Uncharacterized protein</fullName>
    </submittedName>
</protein>
<reference evidence="1 2" key="1">
    <citation type="submission" date="2022-05" db="EMBL/GenBank/DDBJ databases">
        <title>Diverse viruses of marine archaea discovered using metagenomics.</title>
        <authorList>
            <person name="Zhou Y."/>
        </authorList>
    </citation>
    <scope>NUCLEOTIDE SEQUENCE [LARGE SCALE GENOMIC DNA]</scope>
    <source>
        <strain evidence="1">YSH_462411</strain>
    </source>
</reference>
<keyword evidence="2" id="KW-1185">Reference proteome</keyword>
<organism evidence="1 2">
    <name type="scientific">Nitrososphaeria virus YSH_462411</name>
    <dbReference type="NCBI Taxonomy" id="3071321"/>
    <lineage>
        <taxon>Viruses</taxon>
        <taxon>Duplodnaviria</taxon>
        <taxon>Heunggongvirae</taxon>
        <taxon>Uroviricota</taxon>
        <taxon>Caudoviricetes</taxon>
        <taxon>Juravirales</taxon>
        <taxon>Yangangviridae</taxon>
        <taxon>Nohelivirus</taxon>
        <taxon>Nohelivirus yangshanense</taxon>
    </lineage>
</organism>
<accession>A0A976UAH6</accession>
<evidence type="ECO:0000313" key="2">
    <source>
        <dbReference type="Proteomes" id="UP001156919"/>
    </source>
</evidence>
<dbReference type="EMBL" id="ON649699">
    <property type="protein sequence ID" value="UVF62311.1"/>
    <property type="molecule type" value="Genomic_DNA"/>
</dbReference>
<proteinExistence type="predicted"/>
<name>A0A976UAH6_9CAUD</name>
<evidence type="ECO:0000313" key="1">
    <source>
        <dbReference type="EMBL" id="UVF62311.1"/>
    </source>
</evidence>